<evidence type="ECO:0000313" key="3">
    <source>
        <dbReference type="Proteomes" id="UP001296104"/>
    </source>
</evidence>
<sequence>MHLALPGCARDNTRPPADAMNRRATPPSSSHPQTSGSTQTVRRNAPSAGQQAAPSPPDTIVPVNLLEDPEMLLNAMHKDRILLRKVMSSDVRKHKAFLVQKPWESSADLSKLDVQKFKFQPNTALLKKDPETGEISRTFKTYERSYVAYRFTLRQANVEHSMTETYQYFEITRLAGDDAVDDADIVPEIYLNTYLTDNSVPILADLDTDLLFSETCGAMLIPPGKTIRQIMRTLEPSYRRDVEPYHKSGGFEIRKSMEEFCGVGSMVPLPKDEWKKIKEEDKTSGDSLWEKFCGFVEDEEDEEEENLEKMEWEETLDRNRYYSENTRSDAGVGVRNTLAEVMDWK</sequence>
<dbReference type="Proteomes" id="UP001296104">
    <property type="component" value="Unassembled WGS sequence"/>
</dbReference>
<organism evidence="2 3">
    <name type="scientific">Lecanosticta acicola</name>
    <dbReference type="NCBI Taxonomy" id="111012"/>
    <lineage>
        <taxon>Eukaryota</taxon>
        <taxon>Fungi</taxon>
        <taxon>Dikarya</taxon>
        <taxon>Ascomycota</taxon>
        <taxon>Pezizomycotina</taxon>
        <taxon>Dothideomycetes</taxon>
        <taxon>Dothideomycetidae</taxon>
        <taxon>Mycosphaerellales</taxon>
        <taxon>Mycosphaerellaceae</taxon>
        <taxon>Lecanosticta</taxon>
    </lineage>
</organism>
<gene>
    <name evidence="2" type="ORF">LECACI_7A008066</name>
</gene>
<evidence type="ECO:0000313" key="2">
    <source>
        <dbReference type="EMBL" id="CAK4032908.1"/>
    </source>
</evidence>
<dbReference type="AlphaFoldDB" id="A0AAI8Z5M4"/>
<proteinExistence type="predicted"/>
<dbReference type="EMBL" id="CAVMBE010000073">
    <property type="protein sequence ID" value="CAK4032908.1"/>
    <property type="molecule type" value="Genomic_DNA"/>
</dbReference>
<name>A0AAI8Z5M4_9PEZI</name>
<accession>A0AAI8Z5M4</accession>
<evidence type="ECO:0000256" key="1">
    <source>
        <dbReference type="SAM" id="MobiDB-lite"/>
    </source>
</evidence>
<protein>
    <submittedName>
        <fullName evidence="2">Uncharacterized protein</fullName>
    </submittedName>
</protein>
<comment type="caution">
    <text evidence="2">The sequence shown here is derived from an EMBL/GenBank/DDBJ whole genome shotgun (WGS) entry which is preliminary data.</text>
</comment>
<keyword evidence="3" id="KW-1185">Reference proteome</keyword>
<feature type="compositionally biased region" description="Polar residues" evidence="1">
    <location>
        <begin position="26"/>
        <end position="42"/>
    </location>
</feature>
<reference evidence="2" key="1">
    <citation type="submission" date="2023-11" db="EMBL/GenBank/DDBJ databases">
        <authorList>
            <person name="Alioto T."/>
            <person name="Alioto T."/>
            <person name="Gomez Garrido J."/>
        </authorList>
    </citation>
    <scope>NUCLEOTIDE SEQUENCE</scope>
</reference>
<feature type="region of interest" description="Disordered" evidence="1">
    <location>
        <begin position="1"/>
        <end position="61"/>
    </location>
</feature>